<keyword evidence="2" id="KW-1185">Reference proteome</keyword>
<dbReference type="RefSeq" id="YP_009211452.1">
    <property type="nucleotide sequence ID" value="NC_028940.1"/>
</dbReference>
<proteinExistence type="inferred from homology"/>
<reference evidence="1 2" key="1">
    <citation type="journal article" date="2015" name="Plant Pathol. J.">
        <title>Isolation and Genomic Characterization of the T4-Like Bacteriophage PM2 Infecting Pectobacterium carotovorum subsp. carotovorum.</title>
        <authorList>
            <person name="Lim J.A."/>
            <person name="Lee D.H."/>
            <person name="Heu S."/>
        </authorList>
    </citation>
    <scope>NUCLEOTIDE SEQUENCE [LARGE SCALE GENOMIC DNA]</scope>
</reference>
<sequence length="342" mass="40364">MSWVNKEFAIRALSHLPKFRQVNGSIFKLNCRCNVCGDSEKNIHKARFWAFETKTGDIRLHCFNCAYSDWLSKYLKEYEEELYREYLLEWRKEQSLGRTQQPTVEVSEKIKAKMPIIEKLEFCERLDKLPETHPIVKYVANRKIPKERWNRLWFTNNWQALCNSIKPGTYANEKNEPRLVIPIYNVNKEIESFQGRALRKDAPQKYITIKSNEDATKIYGLDTTDDRKRVWVMEGPIDSLFIPNAIAITGGQLALDMVPFKETRVWVMDSEQRHKDTIKRMERLIEAGEKIVFWDKCQWPSKDINEMIMKDGATVEQILEYMNSNVAEGLMAKMRLSRYSRA</sequence>
<evidence type="ECO:0000313" key="2">
    <source>
        <dbReference type="Proteomes" id="UP000030739"/>
    </source>
</evidence>
<protein>
    <submittedName>
        <fullName evidence="1">DNA primase subunit</fullName>
    </submittedName>
</protein>
<name>A0A0A0Q0H1_9CAUD</name>
<dbReference type="HAMAP" id="MF_04157">
    <property type="entry name" value="PRIMASE_T4"/>
    <property type="match status" value="1"/>
</dbReference>
<gene>
    <name evidence="1" type="ORF">PM2_031</name>
</gene>
<dbReference type="Proteomes" id="UP000030739">
    <property type="component" value="Segment"/>
</dbReference>
<organism evidence="1 2">
    <name type="scientific">Pectobacterium bacteriophage PM2</name>
    <dbReference type="NCBI Taxonomy" id="1429794"/>
    <lineage>
        <taxon>Viruses</taxon>
        <taxon>Duplodnaviria</taxon>
        <taxon>Heunggongvirae</taxon>
        <taxon>Uroviricota</taxon>
        <taxon>Caudoviricetes</taxon>
        <taxon>Pantevenvirales</taxon>
        <taxon>Straboviridae</taxon>
        <taxon>Tevenvirinae</taxon>
        <taxon>Mosugukvirus</taxon>
        <taxon>Mosugukvirus pm2</taxon>
    </lineage>
</organism>
<accession>A0A0A0Q0H1</accession>
<dbReference type="GeneID" id="26637924"/>
<dbReference type="KEGG" id="vg:26637924"/>
<dbReference type="SUPFAM" id="SSF56731">
    <property type="entry name" value="DNA primase core"/>
    <property type="match status" value="1"/>
</dbReference>
<dbReference type="OrthoDB" id="4202at10239"/>
<dbReference type="InterPro" id="IPR046392">
    <property type="entry name" value="PRIMASE_T4"/>
</dbReference>
<evidence type="ECO:0000313" key="1">
    <source>
        <dbReference type="EMBL" id="AHY24993.1"/>
    </source>
</evidence>
<dbReference type="EMBL" id="KF835987">
    <property type="protein sequence ID" value="AHY24993.1"/>
    <property type="molecule type" value="Genomic_DNA"/>
</dbReference>